<dbReference type="Pfam" id="PF00011">
    <property type="entry name" value="HSP20"/>
    <property type="match status" value="1"/>
</dbReference>
<dbReference type="PROSITE" id="PS01031">
    <property type="entry name" value="SHSP"/>
    <property type="match status" value="1"/>
</dbReference>
<keyword evidence="1" id="KW-0346">Stress response</keyword>
<evidence type="ECO:0000259" key="4">
    <source>
        <dbReference type="PROSITE" id="PS01031"/>
    </source>
</evidence>
<dbReference type="InterPro" id="IPR002068">
    <property type="entry name" value="A-crystallin/Hsp20_dom"/>
</dbReference>
<organism evidence="5 6">
    <name type="scientific">Ferrimonas pelagia</name>
    <dbReference type="NCBI Taxonomy" id="1177826"/>
    <lineage>
        <taxon>Bacteria</taxon>
        <taxon>Pseudomonadati</taxon>
        <taxon>Pseudomonadota</taxon>
        <taxon>Gammaproteobacteria</taxon>
        <taxon>Alteromonadales</taxon>
        <taxon>Ferrimonadaceae</taxon>
        <taxon>Ferrimonas</taxon>
    </lineage>
</organism>
<sequence>MRTLDLTPLYRSAIGFDRFAQLMDEANRNEQQGFPPYNIELMEENQYRITMAVAGFAEADIDIEVEGDTLRIEGRVERSEQKRQFLHQGIAERSFKRRFRLADHVKVHSADLTNGLLSIDLIREIPETLKPRKIQIGGAQVLQAKAS</sequence>
<keyword evidence="6" id="KW-1185">Reference proteome</keyword>
<gene>
    <name evidence="5" type="ORF">GCM10023333_07960</name>
</gene>
<accession>A0ABP9EI20</accession>
<comment type="similarity">
    <text evidence="2 3">Belongs to the small heat shock protein (HSP20) family.</text>
</comment>
<dbReference type="RefSeq" id="WP_345333654.1">
    <property type="nucleotide sequence ID" value="NZ_BAABJZ010000009.1"/>
</dbReference>
<dbReference type="Proteomes" id="UP001499988">
    <property type="component" value="Unassembled WGS sequence"/>
</dbReference>
<dbReference type="EMBL" id="BAABJZ010000009">
    <property type="protein sequence ID" value="GAA4877099.1"/>
    <property type="molecule type" value="Genomic_DNA"/>
</dbReference>
<dbReference type="InterPro" id="IPR008978">
    <property type="entry name" value="HSP20-like_chaperone"/>
</dbReference>
<name>A0ABP9EI20_9GAMM</name>
<evidence type="ECO:0000313" key="5">
    <source>
        <dbReference type="EMBL" id="GAA4877099.1"/>
    </source>
</evidence>
<reference evidence="6" key="1">
    <citation type="journal article" date="2019" name="Int. J. Syst. Evol. Microbiol.">
        <title>The Global Catalogue of Microorganisms (GCM) 10K type strain sequencing project: providing services to taxonomists for standard genome sequencing and annotation.</title>
        <authorList>
            <consortium name="The Broad Institute Genomics Platform"/>
            <consortium name="The Broad Institute Genome Sequencing Center for Infectious Disease"/>
            <person name="Wu L."/>
            <person name="Ma J."/>
        </authorList>
    </citation>
    <scope>NUCLEOTIDE SEQUENCE [LARGE SCALE GENOMIC DNA]</scope>
    <source>
        <strain evidence="6">JCM 18401</strain>
    </source>
</reference>
<proteinExistence type="inferred from homology"/>
<protein>
    <submittedName>
        <fullName evidence="5">Hsp20 family protein</fullName>
    </submittedName>
</protein>
<dbReference type="PANTHER" id="PTHR47062">
    <property type="match status" value="1"/>
</dbReference>
<dbReference type="SUPFAM" id="SSF49764">
    <property type="entry name" value="HSP20-like chaperones"/>
    <property type="match status" value="1"/>
</dbReference>
<evidence type="ECO:0000256" key="1">
    <source>
        <dbReference type="ARBA" id="ARBA00023016"/>
    </source>
</evidence>
<dbReference type="PANTHER" id="PTHR47062:SF1">
    <property type="entry name" value="SMALL HEAT SHOCK PROTEIN IBPA"/>
    <property type="match status" value="1"/>
</dbReference>
<dbReference type="Gene3D" id="2.60.40.790">
    <property type="match status" value="1"/>
</dbReference>
<evidence type="ECO:0000256" key="3">
    <source>
        <dbReference type="RuleBase" id="RU003616"/>
    </source>
</evidence>
<dbReference type="InterPro" id="IPR037913">
    <property type="entry name" value="ACD_IbpA/B"/>
</dbReference>
<dbReference type="CDD" id="cd06470">
    <property type="entry name" value="ACD_IbpA-B_like"/>
    <property type="match status" value="1"/>
</dbReference>
<evidence type="ECO:0000313" key="6">
    <source>
        <dbReference type="Proteomes" id="UP001499988"/>
    </source>
</evidence>
<evidence type="ECO:0000256" key="2">
    <source>
        <dbReference type="PROSITE-ProRule" id="PRU00285"/>
    </source>
</evidence>
<comment type="caution">
    <text evidence="5">The sequence shown here is derived from an EMBL/GenBank/DDBJ whole genome shotgun (WGS) entry which is preliminary data.</text>
</comment>
<feature type="domain" description="SHSP" evidence="4">
    <location>
        <begin position="28"/>
        <end position="139"/>
    </location>
</feature>